<protein>
    <submittedName>
        <fullName evidence="1">Unnamed protein product</fullName>
    </submittedName>
</protein>
<dbReference type="EMBL" id="BSXU01002306">
    <property type="protein sequence ID" value="GMG36318.1"/>
    <property type="molecule type" value="Genomic_DNA"/>
</dbReference>
<evidence type="ECO:0000313" key="1">
    <source>
        <dbReference type="EMBL" id="GMG36318.1"/>
    </source>
</evidence>
<comment type="caution">
    <text evidence="1">The sequence shown here is derived from an EMBL/GenBank/DDBJ whole genome shotgun (WGS) entry which is preliminary data.</text>
</comment>
<name>A0A9W7DG67_AMBMO</name>
<sequence>MSVTVESINVVDDSAPAMTTISNTNTTTSPLVSEEATISPVFFYTVNTLPLDLSLQVWYSVLKNNLELVEVLQLIGFNGKLDALVERLIGESHITLTRHSNGKTTLSLSQLEGFLDVDDSQEFLKLVVFVSSKRIEIPVLKLTTNVINNYDAIFDELVCDLIDSAKFIDIIRSRVDDIVLRPELFNDDELCARVRILQVFDSDSFLTDDLLKQFTNVKQISVQASVNKPNFDNLKKLVTLRNTLPCVEKFTLILDYEGVIEPPQSIIDLFLLNISQAKSEKLKSLLEFHHIGNGGYDQLDAEELVTTILEPVRSHISGITILLKVDENTDTEWLSSLDYLEDLNLIFSSLSAKGTLNLNLPMLKRASIYFMSPYLDTDFTPLTNLYKLNLDGCLLMPSVFNSLPKSLIQLSLKNCVFNQQAIDYGMKYQLPSNLIKLRIESDSAVSNLISFSNMKLLSNLISLSIDTITPIPQDFVDLLPPCLEKIDWSYTDKQTVLQADFNFLENLEFLLLKNKVTKRNLKKKNATIDLSKFPPKLSTLNLLSLYPRSFDGELPPSLNFLSVNLQDLNITGFRNFKKILKTQKKLTSLILAVNNECLDFTNFAFGKIERVMLHIAPEPLHKSIVKLIDVPPSLRKFELISTGKIILSVPEKTQNMTNCGLFNSDFITYVVDASKSRKSSRVG</sequence>
<dbReference type="AlphaFoldDB" id="A0A9W7DG67"/>
<organism evidence="1 2">
    <name type="scientific">Ambrosiozyma monospora</name>
    <name type="common">Yeast</name>
    <name type="synonym">Endomycopsis monosporus</name>
    <dbReference type="NCBI Taxonomy" id="43982"/>
    <lineage>
        <taxon>Eukaryota</taxon>
        <taxon>Fungi</taxon>
        <taxon>Dikarya</taxon>
        <taxon>Ascomycota</taxon>
        <taxon>Saccharomycotina</taxon>
        <taxon>Pichiomycetes</taxon>
        <taxon>Pichiales</taxon>
        <taxon>Pichiaceae</taxon>
        <taxon>Ambrosiozyma</taxon>
    </lineage>
</organism>
<proteinExistence type="predicted"/>
<accession>A0A9W7DG67</accession>
<dbReference type="Proteomes" id="UP001165063">
    <property type="component" value="Unassembled WGS sequence"/>
</dbReference>
<gene>
    <name evidence="1" type="ORF">Amon01_000465800</name>
</gene>
<keyword evidence="2" id="KW-1185">Reference proteome</keyword>
<reference evidence="1" key="1">
    <citation type="submission" date="2023-04" db="EMBL/GenBank/DDBJ databases">
        <title>Ambrosiozyma monospora NBRC 1965.</title>
        <authorList>
            <person name="Ichikawa N."/>
            <person name="Sato H."/>
            <person name="Tonouchi N."/>
        </authorList>
    </citation>
    <scope>NUCLEOTIDE SEQUENCE</scope>
    <source>
        <strain evidence="1">NBRC 1965</strain>
    </source>
</reference>
<dbReference type="SUPFAM" id="SSF52047">
    <property type="entry name" value="RNI-like"/>
    <property type="match status" value="1"/>
</dbReference>
<evidence type="ECO:0000313" key="2">
    <source>
        <dbReference type="Proteomes" id="UP001165063"/>
    </source>
</evidence>